<organism evidence="2 3">
    <name type="scientific">Aquisalimonas asiatica</name>
    <dbReference type="NCBI Taxonomy" id="406100"/>
    <lineage>
        <taxon>Bacteria</taxon>
        <taxon>Pseudomonadati</taxon>
        <taxon>Pseudomonadota</taxon>
        <taxon>Gammaproteobacteria</taxon>
        <taxon>Chromatiales</taxon>
        <taxon>Ectothiorhodospiraceae</taxon>
        <taxon>Aquisalimonas</taxon>
    </lineage>
</organism>
<sequence>MEIEPWGIWLLLALGLFALELVLMGGASGLFLAWALMALAAMVAALLEATIMGQLITAGVAGLVAMPGVIWLFRRATEGGAGEAGTPTAVTIRHGKAGVIVRGDFFQAHHEDGRELRERDSVLVVRYQGLTAIVKDANSGDTR</sequence>
<evidence type="ECO:0000256" key="1">
    <source>
        <dbReference type="SAM" id="Phobius"/>
    </source>
</evidence>
<dbReference type="OrthoDB" id="5784805at2"/>
<accession>A0A1H8PUC5</accession>
<feature type="transmembrane region" description="Helical" evidence="1">
    <location>
        <begin position="53"/>
        <end position="73"/>
    </location>
</feature>
<evidence type="ECO:0000313" key="3">
    <source>
        <dbReference type="Proteomes" id="UP000199657"/>
    </source>
</evidence>
<dbReference type="RefSeq" id="WP_139209105.1">
    <property type="nucleotide sequence ID" value="NZ_FOEG01000001.1"/>
</dbReference>
<reference evidence="2 3" key="1">
    <citation type="submission" date="2016-10" db="EMBL/GenBank/DDBJ databases">
        <authorList>
            <person name="de Groot N.N."/>
        </authorList>
    </citation>
    <scope>NUCLEOTIDE SEQUENCE [LARGE SCALE GENOMIC DNA]</scope>
    <source>
        <strain evidence="2 3">CGMCC 1.6291</strain>
    </source>
</reference>
<feature type="transmembrane region" description="Helical" evidence="1">
    <location>
        <begin position="30"/>
        <end position="47"/>
    </location>
</feature>
<protein>
    <recommendedName>
        <fullName evidence="4">NfeD-like C-terminal domain-containing protein</fullName>
    </recommendedName>
</protein>
<keyword evidence="1" id="KW-0812">Transmembrane</keyword>
<dbReference type="Proteomes" id="UP000199657">
    <property type="component" value="Unassembled WGS sequence"/>
</dbReference>
<dbReference type="AlphaFoldDB" id="A0A1H8PUC5"/>
<dbReference type="EMBL" id="FOEG01000001">
    <property type="protein sequence ID" value="SEO45589.1"/>
    <property type="molecule type" value="Genomic_DNA"/>
</dbReference>
<dbReference type="STRING" id="406100.SAMN04488052_101166"/>
<keyword evidence="3" id="KW-1185">Reference proteome</keyword>
<dbReference type="SUPFAM" id="SSF141322">
    <property type="entry name" value="NfeD domain-like"/>
    <property type="match status" value="1"/>
</dbReference>
<keyword evidence="1" id="KW-1133">Transmembrane helix</keyword>
<evidence type="ECO:0000313" key="2">
    <source>
        <dbReference type="EMBL" id="SEO45589.1"/>
    </source>
</evidence>
<feature type="transmembrane region" description="Helical" evidence="1">
    <location>
        <begin position="6"/>
        <end position="23"/>
    </location>
</feature>
<proteinExistence type="predicted"/>
<gene>
    <name evidence="2" type="ORF">SAMN04488052_101166</name>
</gene>
<evidence type="ECO:0008006" key="4">
    <source>
        <dbReference type="Google" id="ProtNLM"/>
    </source>
</evidence>
<keyword evidence="1" id="KW-0472">Membrane</keyword>
<name>A0A1H8PUC5_9GAMM</name>